<dbReference type="Proteomes" id="UP001286313">
    <property type="component" value="Unassembled WGS sequence"/>
</dbReference>
<proteinExistence type="predicted"/>
<accession>A0AAE1FRD2</accession>
<comment type="caution">
    <text evidence="2">The sequence shown here is derived from an EMBL/GenBank/DDBJ whole genome shotgun (WGS) entry which is preliminary data.</text>
</comment>
<evidence type="ECO:0000313" key="2">
    <source>
        <dbReference type="EMBL" id="KAK3877832.1"/>
    </source>
</evidence>
<dbReference type="EMBL" id="JAWQEG010001622">
    <property type="protein sequence ID" value="KAK3877832.1"/>
    <property type="molecule type" value="Genomic_DNA"/>
</dbReference>
<feature type="region of interest" description="Disordered" evidence="1">
    <location>
        <begin position="35"/>
        <end position="62"/>
    </location>
</feature>
<feature type="compositionally biased region" description="Polar residues" evidence="1">
    <location>
        <begin position="35"/>
        <end position="54"/>
    </location>
</feature>
<dbReference type="AlphaFoldDB" id="A0AAE1FRD2"/>
<protein>
    <submittedName>
        <fullName evidence="2">Uncharacterized protein</fullName>
    </submittedName>
</protein>
<evidence type="ECO:0000313" key="3">
    <source>
        <dbReference type="Proteomes" id="UP001286313"/>
    </source>
</evidence>
<reference evidence="2" key="1">
    <citation type="submission" date="2023-10" db="EMBL/GenBank/DDBJ databases">
        <title>Genome assemblies of two species of porcelain crab, Petrolisthes cinctipes and Petrolisthes manimaculis (Anomura: Porcellanidae).</title>
        <authorList>
            <person name="Angst P."/>
        </authorList>
    </citation>
    <scope>NUCLEOTIDE SEQUENCE</scope>
    <source>
        <strain evidence="2">PB745_01</strain>
        <tissue evidence="2">Gill</tissue>
    </source>
</reference>
<keyword evidence="3" id="KW-1185">Reference proteome</keyword>
<sequence length="86" mass="9427">MVLVTPAPRVPYPVARLGTGASHSSDLIIPQLNATNRSSSRSKCTSRAQASGGTSMWHGQPRDDVDLRNMVKSALVARRQTRFIFF</sequence>
<organism evidence="2 3">
    <name type="scientific">Petrolisthes cinctipes</name>
    <name type="common">Flat porcelain crab</name>
    <dbReference type="NCBI Taxonomy" id="88211"/>
    <lineage>
        <taxon>Eukaryota</taxon>
        <taxon>Metazoa</taxon>
        <taxon>Ecdysozoa</taxon>
        <taxon>Arthropoda</taxon>
        <taxon>Crustacea</taxon>
        <taxon>Multicrustacea</taxon>
        <taxon>Malacostraca</taxon>
        <taxon>Eumalacostraca</taxon>
        <taxon>Eucarida</taxon>
        <taxon>Decapoda</taxon>
        <taxon>Pleocyemata</taxon>
        <taxon>Anomura</taxon>
        <taxon>Galatheoidea</taxon>
        <taxon>Porcellanidae</taxon>
        <taxon>Petrolisthes</taxon>
    </lineage>
</organism>
<evidence type="ECO:0000256" key="1">
    <source>
        <dbReference type="SAM" id="MobiDB-lite"/>
    </source>
</evidence>
<gene>
    <name evidence="2" type="ORF">Pcinc_017491</name>
</gene>
<name>A0AAE1FRD2_PETCI</name>